<name>A0A286U4L6_9BACT</name>
<proteinExistence type="predicted"/>
<sequence length="59" mass="6433">MNPFGHGKPAQQKTEDVNKTLKNEGPISKYSNNTGGSGCYKYGHKVIIYGNISGRVGQY</sequence>
<organism evidence="2 3">
    <name type="scientific">Candidatus Scalindua japonica</name>
    <dbReference type="NCBI Taxonomy" id="1284222"/>
    <lineage>
        <taxon>Bacteria</taxon>
        <taxon>Pseudomonadati</taxon>
        <taxon>Planctomycetota</taxon>
        <taxon>Candidatus Brocadiia</taxon>
        <taxon>Candidatus Brocadiales</taxon>
        <taxon>Candidatus Scalinduaceae</taxon>
        <taxon>Candidatus Scalindua</taxon>
    </lineage>
</organism>
<evidence type="ECO:0000313" key="3">
    <source>
        <dbReference type="Proteomes" id="UP000218542"/>
    </source>
</evidence>
<accession>A0A286U4L6</accession>
<feature type="compositionally biased region" description="Basic and acidic residues" evidence="1">
    <location>
        <begin position="13"/>
        <end position="22"/>
    </location>
</feature>
<gene>
    <name evidence="2" type="ORF">SCALIN_C47_0036</name>
</gene>
<feature type="region of interest" description="Disordered" evidence="1">
    <location>
        <begin position="1"/>
        <end position="36"/>
    </location>
</feature>
<comment type="caution">
    <text evidence="2">The sequence shown here is derived from an EMBL/GenBank/DDBJ whole genome shotgun (WGS) entry which is preliminary data.</text>
</comment>
<protein>
    <submittedName>
        <fullName evidence="2">Uncharacterized protein</fullName>
    </submittedName>
</protein>
<evidence type="ECO:0000313" key="2">
    <source>
        <dbReference type="EMBL" id="GAX63065.1"/>
    </source>
</evidence>
<dbReference type="EMBL" id="BAOS01000047">
    <property type="protein sequence ID" value="GAX63065.1"/>
    <property type="molecule type" value="Genomic_DNA"/>
</dbReference>
<dbReference type="Proteomes" id="UP000218542">
    <property type="component" value="Unassembled WGS sequence"/>
</dbReference>
<evidence type="ECO:0000256" key="1">
    <source>
        <dbReference type="SAM" id="MobiDB-lite"/>
    </source>
</evidence>
<reference evidence="3" key="1">
    <citation type="journal article" date="2017" name="Environ. Microbiol. Rep.">
        <title>Genetic Diversity of Marine Anaerobic Ammonium-Oxidizing Bacteria as Revealed by Genomic and Proteomic Analyses of 'Candidatus Scalindua japonica'.</title>
        <authorList>
            <person name="Oshiki M."/>
            <person name="Mizuto K."/>
            <person name="Kimura Z."/>
            <person name="Kindaichi T."/>
            <person name="Satoh H."/>
            <person name="Okabe S."/>
        </authorList>
    </citation>
    <scope>NUCLEOTIDE SEQUENCE [LARGE SCALE GENOMIC DNA]</scope>
    <source>
        <strain evidence="3">husup-a2</strain>
    </source>
</reference>
<keyword evidence="3" id="KW-1185">Reference proteome</keyword>
<dbReference type="AlphaFoldDB" id="A0A286U4L6"/>